<organism evidence="2 3">
    <name type="scientific">Sporothrix stenoceras</name>
    <dbReference type="NCBI Taxonomy" id="5173"/>
    <lineage>
        <taxon>Eukaryota</taxon>
        <taxon>Fungi</taxon>
        <taxon>Dikarya</taxon>
        <taxon>Ascomycota</taxon>
        <taxon>Pezizomycotina</taxon>
        <taxon>Sordariomycetes</taxon>
        <taxon>Sordariomycetidae</taxon>
        <taxon>Ophiostomatales</taxon>
        <taxon>Ophiostomataceae</taxon>
        <taxon>Sporothrix</taxon>
    </lineage>
</organism>
<accession>A0ABR3YZ93</accession>
<evidence type="ECO:0008006" key="4">
    <source>
        <dbReference type="Google" id="ProtNLM"/>
    </source>
</evidence>
<feature type="region of interest" description="Disordered" evidence="1">
    <location>
        <begin position="381"/>
        <end position="418"/>
    </location>
</feature>
<evidence type="ECO:0000313" key="2">
    <source>
        <dbReference type="EMBL" id="KAL1893038.1"/>
    </source>
</evidence>
<comment type="caution">
    <text evidence="2">The sequence shown here is derived from an EMBL/GenBank/DDBJ whole genome shotgun (WGS) entry which is preliminary data.</text>
</comment>
<dbReference type="EMBL" id="JAWCUI010000040">
    <property type="protein sequence ID" value="KAL1893038.1"/>
    <property type="molecule type" value="Genomic_DNA"/>
</dbReference>
<keyword evidence="3" id="KW-1185">Reference proteome</keyword>
<protein>
    <recommendedName>
        <fullName evidence="4">Exocyst complex component Sec10</fullName>
    </recommendedName>
</protein>
<proteinExistence type="predicted"/>
<dbReference type="Proteomes" id="UP001583186">
    <property type="component" value="Unassembled WGS sequence"/>
</dbReference>
<gene>
    <name evidence="2" type="ORF">Sste5346_006719</name>
</gene>
<reference evidence="2 3" key="1">
    <citation type="journal article" date="2024" name="IMA Fungus">
        <title>IMA Genome - F19 : A genome assembly and annotation guide to empower mycologists, including annotated draft genome sequences of Ceratocystis pirilliformis, Diaporthe australafricana, Fusarium ophioides, Paecilomyces lecythidis, and Sporothrix stenoceras.</title>
        <authorList>
            <person name="Aylward J."/>
            <person name="Wilson A.M."/>
            <person name="Visagie C.M."/>
            <person name="Spraker J."/>
            <person name="Barnes I."/>
            <person name="Buitendag C."/>
            <person name="Ceriani C."/>
            <person name="Del Mar Angel L."/>
            <person name="du Plessis D."/>
            <person name="Fuchs T."/>
            <person name="Gasser K."/>
            <person name="Kramer D."/>
            <person name="Li W."/>
            <person name="Munsamy K."/>
            <person name="Piso A."/>
            <person name="Price J.L."/>
            <person name="Sonnekus B."/>
            <person name="Thomas C."/>
            <person name="van der Nest A."/>
            <person name="van Dijk A."/>
            <person name="van Heerden A."/>
            <person name="van Vuuren N."/>
            <person name="Yilmaz N."/>
            <person name="Duong T.A."/>
            <person name="van der Merwe N.A."/>
            <person name="Wingfield M.J."/>
            <person name="Wingfield B.D."/>
        </authorList>
    </citation>
    <scope>NUCLEOTIDE SEQUENCE [LARGE SCALE GENOMIC DNA]</scope>
    <source>
        <strain evidence="2 3">CMW 5346</strain>
    </source>
</reference>
<sequence>MTQAGDLAGILRARAVAVDDAELDAVLRDAASGPELVEWVATHLSDDTLLTLDELELFYSLQRSGRYEQLAAAIQDDSHGEGIHVSLPLSDTELRAAITALEKSTEAIRKQTDVVRQQQDAVAKLEAVSVRTGAASRTAFAALHQQKWDIARTDLAADVERLGRALDDRVDDLAQQNRALAQRVQKTVDGLCRSDDTLLASLQKLGWALPPVAAKGSAQDEAAQQQQASIARLRDICLHLIKFSVETIRTKLDRLYLEALETAETTRATAPTTATPEDVAGLQSELESLFAEILPVAQMSVEQQYLAPALKALSGKNAKNLTRSLLALDYVDECLVFLLEHLSLLTTRIDTAAAHYATADTLIGAARTELAVQISTTSARAKASNRRLSNYGSPVRRRPSTGASHMRTRSGTVGGTSSMMSADLKAQRRRSSGYGAGSFGMGSSGPVSPMDQLLESLSLMLPIEDPLDGGLVGEVTASSVETATRINAHFLQTTLTERTAKANDVAANAQEAFETATTSSLTDARKAEWLVRASVLAESPFGDVQLVDPEIDSSIAVMAHEVRRLNERRAAVEADIDKARRSSSAKREKMIARWA</sequence>
<name>A0ABR3YZ93_9PEZI</name>
<feature type="compositionally biased region" description="Low complexity" evidence="1">
    <location>
        <begin position="409"/>
        <end position="418"/>
    </location>
</feature>
<evidence type="ECO:0000313" key="3">
    <source>
        <dbReference type="Proteomes" id="UP001583186"/>
    </source>
</evidence>
<evidence type="ECO:0000256" key="1">
    <source>
        <dbReference type="SAM" id="MobiDB-lite"/>
    </source>
</evidence>